<dbReference type="RefSeq" id="WP_226611288.1">
    <property type="nucleotide sequence ID" value="NZ_JAJAQI010000034.1"/>
</dbReference>
<dbReference type="Gene3D" id="3.20.20.80">
    <property type="entry name" value="Glycosidases"/>
    <property type="match status" value="1"/>
</dbReference>
<comment type="caution">
    <text evidence="2">The sequence shown here is derived from an EMBL/GenBank/DDBJ whole genome shotgun (WGS) entry which is preliminary data.</text>
</comment>
<evidence type="ECO:0000313" key="3">
    <source>
        <dbReference type="Proteomes" id="UP001139311"/>
    </source>
</evidence>
<dbReference type="SUPFAM" id="SSF51445">
    <property type="entry name" value="(Trans)glycosidases"/>
    <property type="match status" value="1"/>
</dbReference>
<dbReference type="AlphaFoldDB" id="A0A9X1IGW1"/>
<sequence length="520" mass="58731">MADLDDGAGLDNLSAGAQEPSAPFEQLLERNVTPANDEIAAPGSRGGCSEVAWRSPLVGDLAALGPVPANDLGTLEPEARRRARDLELWGGIECTVLRVGDAWRDQLREGGHYDRLADLDVVAELGFRRLRYPVLWEHVAPDHPGECDWRWHDERLGRLCELGVTPVAGLVHHGGGPHYTNLLDPEFPELLAAQAERTARRYPWIRSWTPVNEPLTTARFSGLYGHWHPHRRDEASFLRILVNECRAVLLSMRAIRRVIPDAELVQTEDLGRTFSTRRLAYQAAYENERRWLSLDLLCGRVGRDHPWWPRLRAAGVAEWELDTFLAGDPGPMLIGLNYYITSERFLDHRLSLYPPHLHGGNGRDSYADIEAARVPLPTHEATGWEPRLREAWERYGPVPLAVTEAHIGWCPDHEQVRWLLEAWQAAAKLRAEGADLRAVTVWSLLGAVDWNSLLTRQTGHYEPGAFDMRHPSGRPHPTLMAMAAKALGRDGQFDHPLLQQSGWWRRDDRFLVPPKRVRVG</sequence>
<dbReference type="GO" id="GO:0004553">
    <property type="term" value="F:hydrolase activity, hydrolyzing O-glycosyl compounds"/>
    <property type="evidence" value="ECO:0007669"/>
    <property type="project" value="InterPro"/>
</dbReference>
<name>A0A9X1IGW1_9PROT</name>
<organism evidence="2 3">
    <name type="scientific">Roseicella aerolata</name>
    <dbReference type="NCBI Taxonomy" id="2883479"/>
    <lineage>
        <taxon>Bacteria</taxon>
        <taxon>Pseudomonadati</taxon>
        <taxon>Pseudomonadota</taxon>
        <taxon>Alphaproteobacteria</taxon>
        <taxon>Acetobacterales</taxon>
        <taxon>Roseomonadaceae</taxon>
        <taxon>Roseicella</taxon>
    </lineage>
</organism>
<keyword evidence="3" id="KW-1185">Reference proteome</keyword>
<protein>
    <submittedName>
        <fullName evidence="2">Family 1 glycosylhydrolase</fullName>
    </submittedName>
</protein>
<proteinExistence type="predicted"/>
<dbReference type="EMBL" id="JAJAQI010000034">
    <property type="protein sequence ID" value="MCB4823951.1"/>
    <property type="molecule type" value="Genomic_DNA"/>
</dbReference>
<gene>
    <name evidence="2" type="ORF">LHA35_19665</name>
</gene>
<dbReference type="GO" id="GO:0005975">
    <property type="term" value="P:carbohydrate metabolic process"/>
    <property type="evidence" value="ECO:0007669"/>
    <property type="project" value="InterPro"/>
</dbReference>
<accession>A0A9X1IGW1</accession>
<dbReference type="InterPro" id="IPR017853">
    <property type="entry name" value="GH"/>
</dbReference>
<evidence type="ECO:0000313" key="2">
    <source>
        <dbReference type="EMBL" id="MCB4823951.1"/>
    </source>
</evidence>
<evidence type="ECO:0000256" key="1">
    <source>
        <dbReference type="SAM" id="MobiDB-lite"/>
    </source>
</evidence>
<dbReference type="Proteomes" id="UP001139311">
    <property type="component" value="Unassembled WGS sequence"/>
</dbReference>
<reference evidence="2" key="1">
    <citation type="submission" date="2021-10" db="EMBL/GenBank/DDBJ databases">
        <title>Roseicella aerolatum sp. nov., isolated from aerosols of e-waste dismantling site.</title>
        <authorList>
            <person name="Qin T."/>
        </authorList>
    </citation>
    <scope>NUCLEOTIDE SEQUENCE</scope>
    <source>
        <strain evidence="2">GB24</strain>
    </source>
</reference>
<feature type="region of interest" description="Disordered" evidence="1">
    <location>
        <begin position="1"/>
        <end position="23"/>
    </location>
</feature>